<gene>
    <name evidence="6" type="ORF">J2Z66_000053</name>
</gene>
<dbReference type="InterPro" id="IPR001119">
    <property type="entry name" value="SLH_dom"/>
</dbReference>
<feature type="domain" description="SLH" evidence="5">
    <location>
        <begin position="1309"/>
        <end position="1372"/>
    </location>
</feature>
<dbReference type="Gene3D" id="2.60.220.30">
    <property type="match status" value="1"/>
</dbReference>
<evidence type="ECO:0000256" key="1">
    <source>
        <dbReference type="SAM" id="MobiDB-lite"/>
    </source>
</evidence>
<evidence type="ECO:0000313" key="6">
    <source>
        <dbReference type="EMBL" id="MBP1988458.1"/>
    </source>
</evidence>
<organism evidence="6 7">
    <name type="scientific">Paenibacillus eucommiae</name>
    <dbReference type="NCBI Taxonomy" id="1355755"/>
    <lineage>
        <taxon>Bacteria</taxon>
        <taxon>Bacillati</taxon>
        <taxon>Bacillota</taxon>
        <taxon>Bacilli</taxon>
        <taxon>Bacillales</taxon>
        <taxon>Paenibacillaceae</taxon>
        <taxon>Paenibacillus</taxon>
    </lineage>
</organism>
<keyword evidence="2" id="KW-0732">Signal</keyword>
<dbReference type="PANTHER" id="PTHR43308:SF5">
    <property type="entry name" value="S-LAYER PROTEIN _ PEPTIDOGLYCAN ENDO-BETA-N-ACETYLGLUCOSAMINIDASE"/>
    <property type="match status" value="1"/>
</dbReference>
<name>A0ABS4ILL4_9BACL</name>
<dbReference type="Pfam" id="PF00395">
    <property type="entry name" value="SLH"/>
    <property type="match status" value="3"/>
</dbReference>
<dbReference type="InterPro" id="IPR029062">
    <property type="entry name" value="Class_I_gatase-like"/>
</dbReference>
<dbReference type="Gene3D" id="2.60.40.10">
    <property type="entry name" value="Immunoglobulins"/>
    <property type="match status" value="1"/>
</dbReference>
<evidence type="ECO:0008006" key="8">
    <source>
        <dbReference type="Google" id="ProtNLM"/>
    </source>
</evidence>
<dbReference type="PANTHER" id="PTHR43308">
    <property type="entry name" value="OUTER MEMBRANE PROTEIN ALPHA-RELATED"/>
    <property type="match status" value="1"/>
</dbReference>
<keyword evidence="7" id="KW-1185">Reference proteome</keyword>
<dbReference type="Gene3D" id="3.40.50.880">
    <property type="match status" value="1"/>
</dbReference>
<evidence type="ECO:0000259" key="3">
    <source>
        <dbReference type="PROSITE" id="PS50853"/>
    </source>
</evidence>
<dbReference type="InterPro" id="IPR051465">
    <property type="entry name" value="Cell_Envelope_Struct_Comp"/>
</dbReference>
<dbReference type="InterPro" id="IPR013783">
    <property type="entry name" value="Ig-like_fold"/>
</dbReference>
<feature type="compositionally biased region" description="Low complexity" evidence="1">
    <location>
        <begin position="1157"/>
        <end position="1166"/>
    </location>
</feature>
<protein>
    <recommendedName>
        <fullName evidence="8">S-layer homology domain-containing protein</fullName>
    </recommendedName>
</protein>
<feature type="domain" description="Fibronectin type-III" evidence="3">
    <location>
        <begin position="1061"/>
        <end position="1151"/>
    </location>
</feature>
<feature type="region of interest" description="Disordered" evidence="1">
    <location>
        <begin position="1147"/>
        <end position="1167"/>
    </location>
</feature>
<dbReference type="RefSeq" id="WP_209968368.1">
    <property type="nucleotide sequence ID" value="NZ_JAGGLB010000001.1"/>
</dbReference>
<dbReference type="InterPro" id="IPR036116">
    <property type="entry name" value="FN3_sf"/>
</dbReference>
<dbReference type="PROSITE" id="PS50853">
    <property type="entry name" value="FN3"/>
    <property type="match status" value="1"/>
</dbReference>
<feature type="domain" description="SLH" evidence="5">
    <location>
        <begin position="1373"/>
        <end position="1433"/>
    </location>
</feature>
<feature type="chain" id="PRO_5045443354" description="S-layer homology domain-containing protein" evidence="2">
    <location>
        <begin position="30"/>
        <end position="1490"/>
    </location>
</feature>
<feature type="signal peptide" evidence="2">
    <location>
        <begin position="1"/>
        <end position="29"/>
    </location>
</feature>
<dbReference type="InterPro" id="IPR017853">
    <property type="entry name" value="GH"/>
</dbReference>
<dbReference type="Proteomes" id="UP001519287">
    <property type="component" value="Unassembled WGS sequence"/>
</dbReference>
<dbReference type="CDD" id="cd00063">
    <property type="entry name" value="FN3"/>
    <property type="match status" value="1"/>
</dbReference>
<feature type="compositionally biased region" description="Polar residues" evidence="1">
    <location>
        <begin position="1147"/>
        <end position="1156"/>
    </location>
</feature>
<dbReference type="EMBL" id="JAGGLB010000001">
    <property type="protein sequence ID" value="MBP1988458.1"/>
    <property type="molecule type" value="Genomic_DNA"/>
</dbReference>
<evidence type="ECO:0000313" key="7">
    <source>
        <dbReference type="Proteomes" id="UP001519287"/>
    </source>
</evidence>
<dbReference type="Gene3D" id="3.20.20.80">
    <property type="entry name" value="Glycosidases"/>
    <property type="match status" value="1"/>
</dbReference>
<dbReference type="SMART" id="SM00060">
    <property type="entry name" value="FN3"/>
    <property type="match status" value="1"/>
</dbReference>
<sequence>MRKTILFLSVLTIVIAICLSSKGVTYANAGVPSVPVSGTDQFMGEMNTNRAPFDPAAPGAGVTYSGNQVTITAPANPSPFVWEVGQLVVPSKAKIVLETEVKNGVYSPGLQKFGGGGMPAPDLTIKNGDRVTYVWYVNERENFLLSALGMHGSRTGSDPCVITIHSLKVYKTSEKVVGEMDTSKYPVDPATPRDHTTYSNSSITISDPASDSGFLFWDAGQIQVHAQPGTRVELDATLTNGLLADIALFKSGFVALPDPALVVQGDSVKATWVANDTADFTISTLRSKFVRSGPAPAALKINSLRVWQPLVSAPLPTNALDADEILQTPPVHDTKLRMHNGAMTLFLDNNPISGQSWTSILPFNVRDQYLDEVVNGLDYPIVGLPFAVGQNTLNNMYPTTWLADNVYDWTSLDTQAQRILGARSDVKIILFLALDGATWWTDENPDAANPDVDQETALVNNKIPGSKGIPDYLSPKWKAASREVLRQLIAHVQTSEWGKSVIGYELFNGFSMDTNFFIPHNNDRVIADFRTYLTDKYETDAALRLAWKDPSVSLNTALPVSALPAAHAVPPGLILQPSENQRFLDTRALMLGQFREVFSDFAKVIKEATSGRALVGARTGDFVGQFGWDETTFTIGEDSGWLMPLLQDPNFDYFDVQEPYVGRHLGDGANVPVIPVKAVNQYGKAVFIENDVRTYLSAETEGFGRTPDLPTTIQKQRQIFANALTNGTNPTLFQLSFGYDNTELLAEYKRQEDILREALQKDRNSTAEVAFVFDPDMRLYLGKDAEYSAPSRYFALFDMAKHMWQRAGVPFDMIFLDQIEDMDPYKVYVFFNTWKYSTEQLDMIRSKVFKNGQTAIFLWADGVLSGTESYNDQTISDLTGMDIRLSNEERSWAMKATAELASLTTAQEGQEVGLVPPDNMHPGLTDARTYKYGPSYTITIDDNDNVIPLAQNEHGQITAGLFESSDYQVIYSASGNLTLPLFELALQKANAFQYTDSTALFMMNKSYVGVHADKTETIRLQFPTPEILTDLFSGQVYPASTVHEIPVERSHTYLFARESVPPASPANVTATAGNGKVTLNWESVTGATYYSIYYGTTTGTYGAAPVATVTGTTYDVTDLTNGTTYFFAIKAGHAGAVSAYSNEVSTAPQAGSYNSGSTTTTSSSTSDNKVIATDGKLTLPIGKTGEVSLGDAIIIAIPAGATNKELKVTIEKVLDTQKLLTGKEVLVSPVFEILKNFPENFLKPVTLKFLFDPASLKNNQTAAVFYYDEVKKEWVKVDGGKISGNHITVQVDHFTKYAVLAVDGAVDPTTEVNFSDISGHWAEANIKQALSKGIVSGYPDGTFKPDTTVTRAEFSVMLMNALKLEGEGVELTFKDTAKIGSWALKAVAQAVQADIITGYEDGSFRPDAEITRPEMAVLLANALHLTGEANAATGFADDKDIPEWAKGAVAAIKKIGVVEGRGTNEFAPNAQTTRGEAVTVLLRMLAQMNK</sequence>
<reference evidence="6 7" key="1">
    <citation type="submission" date="2021-03" db="EMBL/GenBank/DDBJ databases">
        <title>Genomic Encyclopedia of Type Strains, Phase IV (KMG-IV): sequencing the most valuable type-strain genomes for metagenomic binning, comparative biology and taxonomic classification.</title>
        <authorList>
            <person name="Goeker M."/>
        </authorList>
    </citation>
    <scope>NUCLEOTIDE SEQUENCE [LARGE SCALE GENOMIC DNA]</scope>
    <source>
        <strain evidence="6 7">DSM 26048</strain>
    </source>
</reference>
<accession>A0ABS4ILL4</accession>
<comment type="caution">
    <text evidence="6">The sequence shown here is derived from an EMBL/GenBank/DDBJ whole genome shotgun (WGS) entry which is preliminary data.</text>
</comment>
<dbReference type="SUPFAM" id="SSF49265">
    <property type="entry name" value="Fibronectin type III"/>
    <property type="match status" value="1"/>
</dbReference>
<dbReference type="InterPro" id="IPR003961">
    <property type="entry name" value="FN3_dom"/>
</dbReference>
<dbReference type="InterPro" id="IPR000906">
    <property type="entry name" value="ZU5_dom"/>
</dbReference>
<feature type="domain" description="SLH" evidence="5">
    <location>
        <begin position="1435"/>
        <end position="1490"/>
    </location>
</feature>
<dbReference type="PROSITE" id="PS51272">
    <property type="entry name" value="SLH"/>
    <property type="match status" value="3"/>
</dbReference>
<evidence type="ECO:0000259" key="5">
    <source>
        <dbReference type="PROSITE" id="PS51272"/>
    </source>
</evidence>
<evidence type="ECO:0000256" key="2">
    <source>
        <dbReference type="SAM" id="SignalP"/>
    </source>
</evidence>
<dbReference type="PROSITE" id="PS51145">
    <property type="entry name" value="ZU5"/>
    <property type="match status" value="1"/>
</dbReference>
<dbReference type="SUPFAM" id="SSF51445">
    <property type="entry name" value="(Trans)glycosidases"/>
    <property type="match status" value="1"/>
</dbReference>
<feature type="domain" description="ZU5" evidence="4">
    <location>
        <begin position="1172"/>
        <end position="1303"/>
    </location>
</feature>
<proteinExistence type="predicted"/>
<evidence type="ECO:0000259" key="4">
    <source>
        <dbReference type="PROSITE" id="PS51145"/>
    </source>
</evidence>